<name>A0AAV2RQZ2_MEGNR</name>
<gene>
    <name evidence="1" type="ORF">MNOR_LOCUS27637</name>
</gene>
<dbReference type="SUPFAM" id="SSF53067">
    <property type="entry name" value="Actin-like ATPase domain"/>
    <property type="match status" value="1"/>
</dbReference>
<evidence type="ECO:0000313" key="2">
    <source>
        <dbReference type="Proteomes" id="UP001497623"/>
    </source>
</evidence>
<evidence type="ECO:0008006" key="3">
    <source>
        <dbReference type="Google" id="ProtNLM"/>
    </source>
</evidence>
<dbReference type="PANTHER" id="PTHR11937">
    <property type="entry name" value="ACTIN"/>
    <property type="match status" value="1"/>
</dbReference>
<feature type="non-terminal residue" evidence="1">
    <location>
        <position position="1"/>
    </location>
</feature>
<dbReference type="AlphaFoldDB" id="A0AAV2RQZ2"/>
<dbReference type="EMBL" id="CAXKWB010029402">
    <property type="protein sequence ID" value="CAL4135401.1"/>
    <property type="molecule type" value="Genomic_DNA"/>
</dbReference>
<accession>A0AAV2RQZ2</accession>
<dbReference type="Gene3D" id="3.90.640.10">
    <property type="entry name" value="Actin, Chain A, domain 4"/>
    <property type="match status" value="1"/>
</dbReference>
<evidence type="ECO:0000313" key="1">
    <source>
        <dbReference type="EMBL" id="CAL4135401.1"/>
    </source>
</evidence>
<dbReference type="InterPro" id="IPR043129">
    <property type="entry name" value="ATPase_NBD"/>
</dbReference>
<dbReference type="InterPro" id="IPR004000">
    <property type="entry name" value="Actin"/>
</dbReference>
<dbReference type="Pfam" id="PF00022">
    <property type="entry name" value="Actin"/>
    <property type="match status" value="1"/>
</dbReference>
<keyword evidence="2" id="KW-1185">Reference proteome</keyword>
<feature type="non-terminal residue" evidence="1">
    <location>
        <position position="105"/>
    </location>
</feature>
<dbReference type="Proteomes" id="UP001497623">
    <property type="component" value="Unassembled WGS sequence"/>
</dbReference>
<reference evidence="1 2" key="1">
    <citation type="submission" date="2024-05" db="EMBL/GenBank/DDBJ databases">
        <authorList>
            <person name="Wallberg A."/>
        </authorList>
    </citation>
    <scope>NUCLEOTIDE SEQUENCE [LARGE SCALE GENOMIC DNA]</scope>
</reference>
<protein>
    <recommendedName>
        <fullName evidence="3">Actin</fullName>
    </recommendedName>
</protein>
<sequence length="105" mass="11939">GQTTGIVTEIGDGVSQIVPVHASYSLRYASKRLDKAGIDLSNYLFKLLNEREYNFNTNADRDTIKDVKEKLCYVSLDFDKDNETSTTPLEYELPDGNMIRISNER</sequence>
<dbReference type="Gene3D" id="3.30.420.40">
    <property type="match status" value="1"/>
</dbReference>
<comment type="caution">
    <text evidence="1">The sequence shown here is derived from an EMBL/GenBank/DDBJ whole genome shotgun (WGS) entry which is preliminary data.</text>
</comment>
<proteinExistence type="predicted"/>
<organism evidence="1 2">
    <name type="scientific">Meganyctiphanes norvegica</name>
    <name type="common">Northern krill</name>
    <name type="synonym">Thysanopoda norvegica</name>
    <dbReference type="NCBI Taxonomy" id="48144"/>
    <lineage>
        <taxon>Eukaryota</taxon>
        <taxon>Metazoa</taxon>
        <taxon>Ecdysozoa</taxon>
        <taxon>Arthropoda</taxon>
        <taxon>Crustacea</taxon>
        <taxon>Multicrustacea</taxon>
        <taxon>Malacostraca</taxon>
        <taxon>Eumalacostraca</taxon>
        <taxon>Eucarida</taxon>
        <taxon>Euphausiacea</taxon>
        <taxon>Euphausiidae</taxon>
        <taxon>Meganyctiphanes</taxon>
    </lineage>
</organism>